<evidence type="ECO:0000313" key="8">
    <source>
        <dbReference type="EMBL" id="AWS00609.1"/>
    </source>
</evidence>
<dbReference type="EC" id="2.4.2.48" evidence="6"/>
<dbReference type="KEGG" id="mhk:DFR87_06845"/>
<dbReference type="Proteomes" id="UP000247586">
    <property type="component" value="Chromosome"/>
</dbReference>
<dbReference type="Pfam" id="PF01702">
    <property type="entry name" value="TGT"/>
    <property type="match status" value="1"/>
</dbReference>
<dbReference type="PANTHER" id="PTHR46499:SF1">
    <property type="entry name" value="QUEUINE TRNA-RIBOSYLTRANSFERASE"/>
    <property type="match status" value="1"/>
</dbReference>
<evidence type="ECO:0000256" key="6">
    <source>
        <dbReference type="HAMAP-Rule" id="MF_01634"/>
    </source>
</evidence>
<dbReference type="GO" id="GO:0005737">
    <property type="term" value="C:cytoplasm"/>
    <property type="evidence" value="ECO:0007669"/>
    <property type="project" value="TreeGrafter"/>
</dbReference>
<feature type="binding site" evidence="6">
    <location>
        <position position="273"/>
    </location>
    <ligand>
        <name>Zn(2+)</name>
        <dbReference type="ChEBI" id="CHEBI:29105"/>
    </ligand>
</feature>
<gene>
    <name evidence="6" type="primary">tgtA</name>
    <name evidence="8" type="ORF">DFR87_06845</name>
</gene>
<feature type="domain" description="tRNA-guanine(15) transglycosylase-like" evidence="7">
    <location>
        <begin position="13"/>
        <end position="334"/>
    </location>
</feature>
<dbReference type="InterPro" id="IPR004804">
    <property type="entry name" value="TgtA"/>
</dbReference>
<dbReference type="UniPathway" id="UPA00393"/>
<dbReference type="EMBL" id="CP029287">
    <property type="protein sequence ID" value="AWS00609.1"/>
    <property type="molecule type" value="Genomic_DNA"/>
</dbReference>
<evidence type="ECO:0000259" key="7">
    <source>
        <dbReference type="Pfam" id="PF01702"/>
    </source>
</evidence>
<dbReference type="InterPro" id="IPR036511">
    <property type="entry name" value="TGT-like_sf"/>
</dbReference>
<evidence type="ECO:0000256" key="3">
    <source>
        <dbReference type="ARBA" id="ARBA00022694"/>
    </source>
</evidence>
<feature type="binding site" evidence="6">
    <location>
        <position position="278"/>
    </location>
    <ligand>
        <name>Zn(2+)</name>
        <dbReference type="ChEBI" id="CHEBI:29105"/>
    </ligand>
</feature>
<feature type="binding site" evidence="6">
    <location>
        <position position="119"/>
    </location>
    <ligand>
        <name>substrate</name>
    </ligand>
</feature>
<comment type="pathway">
    <text evidence="6">tRNA modification; archaeosine-tRNA biosynthesis.</text>
</comment>
<comment type="similarity">
    <text evidence="6">Belongs to the archaeosine tRNA-ribosyltransferase family.</text>
</comment>
<evidence type="ECO:0000256" key="5">
    <source>
        <dbReference type="ARBA" id="ARBA00022833"/>
    </source>
</evidence>
<evidence type="ECO:0000256" key="1">
    <source>
        <dbReference type="ARBA" id="ARBA00022676"/>
    </source>
</evidence>
<dbReference type="OrthoDB" id="6871at2157"/>
<dbReference type="GO" id="GO:0008270">
    <property type="term" value="F:zinc ion binding"/>
    <property type="evidence" value="ECO:0007669"/>
    <property type="project" value="UniProtKB-UniRule"/>
</dbReference>
<keyword evidence="1 6" id="KW-0328">Glycosyltransferase</keyword>
<reference evidence="9" key="3">
    <citation type="submission" date="2020-03" db="EMBL/GenBank/DDBJ databases">
        <title>Sequencing and Assembly of Multiple Reported Metal-Biooxidizing Members of the Extremely Thermoacidophilic Archaeal Family Sulfolobaceae.</title>
        <authorList>
            <person name="Counts J.A."/>
            <person name="Kelly R.M."/>
        </authorList>
    </citation>
    <scope>NUCLEOTIDE SEQUENCE [LARGE SCALE GENOMIC DNA]</scope>
    <source>
        <strain evidence="9">HO1-1</strain>
    </source>
</reference>
<evidence type="ECO:0000313" key="9">
    <source>
        <dbReference type="Proteomes" id="UP000247586"/>
    </source>
</evidence>
<name>A0A2U9IX01_9CREN</name>
<comment type="catalytic activity">
    <reaction evidence="6">
        <text>guanosine(15) in tRNA + 7-cyano-7-carbaguanine = 7-cyano-7-carbaguanosine(15) in tRNA + guanine</text>
        <dbReference type="Rhea" id="RHEA:43164"/>
        <dbReference type="Rhea" id="RHEA-COMP:10371"/>
        <dbReference type="Rhea" id="RHEA-COMP:10372"/>
        <dbReference type="ChEBI" id="CHEBI:16235"/>
        <dbReference type="ChEBI" id="CHEBI:45075"/>
        <dbReference type="ChEBI" id="CHEBI:74269"/>
        <dbReference type="ChEBI" id="CHEBI:82850"/>
        <dbReference type="EC" id="2.4.2.48"/>
    </reaction>
</comment>
<comment type="function">
    <text evidence="6">Exchanges the guanine residue with 7-cyano-7-deazaguanine (preQ0) at position 15 in the dihydrouridine loop (D-loop) of archaeal tRNAs.</text>
</comment>
<keyword evidence="4 6" id="KW-0479">Metal-binding</keyword>
<keyword evidence="3 6" id="KW-0819">tRNA processing</keyword>
<dbReference type="SUPFAM" id="SSF51713">
    <property type="entry name" value="tRNA-guanine transglycosylase"/>
    <property type="match status" value="1"/>
</dbReference>
<reference evidence="9" key="2">
    <citation type="submission" date="2020-03" db="EMBL/GenBank/DDBJ databases">
        <title>Complete Genome Sequences of Extremely Thermoacidophilic, Metal-Mobilizing Type-Strain Members of the Archaeal Family Sulfolobaceae: Acidianus brierleyi DSM-1651T, Acidianus sulfidivorans DSM-18786T, Metallosphaera hakonensis DSM-7519T, and Metallosphaera prunae DSM-10039T.</title>
        <authorList>
            <person name="Counts J.A."/>
            <person name="Kelly R.M."/>
        </authorList>
    </citation>
    <scope>NUCLEOTIDE SEQUENCE [LARGE SCALE GENOMIC DNA]</scope>
    <source>
        <strain evidence="9">HO1-1</strain>
    </source>
</reference>
<dbReference type="HAMAP" id="MF_01634">
    <property type="entry name" value="TgtA_arch"/>
    <property type="match status" value="1"/>
</dbReference>
<dbReference type="STRING" id="1293036.GCA_001315825_00405"/>
<organism evidence="8 9">
    <name type="scientific">Metallosphaera hakonensis JCM 8857 = DSM 7519</name>
    <dbReference type="NCBI Taxonomy" id="1293036"/>
    <lineage>
        <taxon>Archaea</taxon>
        <taxon>Thermoproteota</taxon>
        <taxon>Thermoprotei</taxon>
        <taxon>Sulfolobales</taxon>
        <taxon>Sulfolobaceae</taxon>
        <taxon>Metallosphaera</taxon>
    </lineage>
</organism>
<dbReference type="PANTHER" id="PTHR46499">
    <property type="entry name" value="QUEUINE TRNA-RIBOSYLTRANSFERASE"/>
    <property type="match status" value="1"/>
</dbReference>
<proteinExistence type="inferred from homology"/>
<keyword evidence="5 6" id="KW-0862">Zinc</keyword>
<protein>
    <recommendedName>
        <fullName evidence="6">tRNA-guanine(15) transglycosylase</fullName>
        <ecNumber evidence="6">2.4.2.48</ecNumber>
    </recommendedName>
    <alternativeName>
        <fullName evidence="6">7-cyano-7-deazaguanine tRNA-ribosyltransferase</fullName>
    </alternativeName>
    <alternativeName>
        <fullName evidence="6">Archaeal tRNA-guanine transglycosylase</fullName>
    </alternativeName>
</protein>
<dbReference type="InterPro" id="IPR050076">
    <property type="entry name" value="ArchSynthase1/Queuine_TRR"/>
</dbReference>
<accession>A0A2U9IX01</accession>
<dbReference type="GeneID" id="36835045"/>
<dbReference type="GO" id="GO:0002099">
    <property type="term" value="P:tRNA wobble guanine modification"/>
    <property type="evidence" value="ECO:0007669"/>
    <property type="project" value="TreeGrafter"/>
</dbReference>
<keyword evidence="2 6" id="KW-0808">Transferase</keyword>
<sequence>MGDFEVKDEDLAGRIGILETRHGKLETPTFFPVINPLKTEISVKELKSMGFNNFITNSFILRKNNIIQGKIHEKFGEDMIIMTDSGAYQILEYGDIYQENRDIVSYEAEIKPDIAVFLDVPTGNADDWEEAKTTVRLTLERGKEISDIVKLNQDIIWVHPIQGGSFLDLVEYSAKEANKTEGFGMLALGSPTVLMEKYRYSTLIDSIYVAKSNVSRGVPFHLFGGGVPHIIPFAVALGVDTFDSASYIIFARDNRYLTGERTYRLEDLEYFPCSCPVCSKYSPKELLEMNKEGRTKLLAIHNLWKMKEEIGKVKQSIKEGRLFEYLQQKAYSHPALYSAFRSILKYSVYLEKYDPRVKGKVRGVLLFDSYSMQRPEIIRHLNYISSYRHKKEKAIIICGDKLTSPFSSDPKVKAIQNRNKGFELLVAIPFYGLVPVLSSESYPMSQFEMPEEVDNQTIEETLKVIEKIIKQRNYSEIRFMECEKSVLSHIMSINTSL</sequence>
<dbReference type="GO" id="GO:0016763">
    <property type="term" value="F:pentosyltransferase activity"/>
    <property type="evidence" value="ECO:0007669"/>
    <property type="project" value="UniProtKB-UniRule"/>
</dbReference>
<comment type="cofactor">
    <cofactor evidence="6">
        <name>Zn(2+)</name>
        <dbReference type="ChEBI" id="CHEBI:29105"/>
    </cofactor>
    <text evidence="6">Binds 1 zinc ion per subunit.</text>
</comment>
<dbReference type="SUPFAM" id="SSF88802">
    <property type="entry name" value="Pre-PUA domain"/>
    <property type="match status" value="1"/>
</dbReference>
<evidence type="ECO:0000256" key="4">
    <source>
        <dbReference type="ARBA" id="ARBA00022723"/>
    </source>
</evidence>
<dbReference type="Gene3D" id="3.40.50.10630">
    <property type="entry name" value="Uracil-DNA glycosylase-like"/>
    <property type="match status" value="1"/>
</dbReference>
<dbReference type="RefSeq" id="WP_110369780.1">
    <property type="nucleotide sequence ID" value="NZ_CP029287.2"/>
</dbReference>
<reference evidence="8 9" key="1">
    <citation type="submission" date="2018-05" db="EMBL/GenBank/DDBJ databases">
        <title>Complete Genome Sequences of Extremely Thermoacidophilic, Metal-Mobilizing Type-Strain Members of the Archaeal Family Sulfolobaceae: Acidianus brierleyi DSM-1651T, Acidianus sulfidivorans DSM-18786T, Metallosphaera hakonensis DSM-7519T, and Metallosphaera prunae DSM-10039T.</title>
        <authorList>
            <person name="Counts J.A."/>
            <person name="Kelly R.M."/>
        </authorList>
    </citation>
    <scope>NUCLEOTIDE SEQUENCE [LARGE SCALE GENOMIC DNA]</scope>
    <source>
        <strain evidence="8 9">HO1-1</strain>
    </source>
</reference>
<dbReference type="InterPro" id="IPR002616">
    <property type="entry name" value="tRNA_ribo_trans-like"/>
</dbReference>
<keyword evidence="9" id="KW-1185">Reference proteome</keyword>
<dbReference type="NCBIfam" id="TIGR00449">
    <property type="entry name" value="tgt_general"/>
    <property type="match status" value="1"/>
</dbReference>
<dbReference type="NCBIfam" id="TIGR00432">
    <property type="entry name" value="arcsn_tRNA_tgt"/>
    <property type="match status" value="1"/>
</dbReference>
<dbReference type="Gene3D" id="3.20.20.105">
    <property type="entry name" value="Queuine tRNA-ribosyltransferase-like"/>
    <property type="match status" value="1"/>
</dbReference>
<feature type="active site" description="Nucleophile" evidence="6">
    <location>
        <position position="84"/>
    </location>
</feature>
<evidence type="ECO:0000256" key="2">
    <source>
        <dbReference type="ARBA" id="ARBA00022679"/>
    </source>
</evidence>
<dbReference type="AlphaFoldDB" id="A0A2U9IX01"/>
<comment type="caution">
    <text evidence="6">Lacks conserved residue(s) required for the propagation of feature annotation.</text>
</comment>
<feature type="binding site" evidence="6">
    <location>
        <position position="275"/>
    </location>
    <ligand>
        <name>Zn(2+)</name>
        <dbReference type="ChEBI" id="CHEBI:29105"/>
    </ligand>
</feature>